<dbReference type="GO" id="GO:0006869">
    <property type="term" value="P:lipid transport"/>
    <property type="evidence" value="ECO:0007669"/>
    <property type="project" value="InterPro"/>
</dbReference>
<proteinExistence type="inferred from homology"/>
<feature type="domain" description="Bifunctional inhibitor/plant lipid transfer protein/seed storage helical" evidence="5">
    <location>
        <begin position="29"/>
        <end position="113"/>
    </location>
</feature>
<name>A0AAV0QPQ1_9ROSI</name>
<dbReference type="InterPro" id="IPR016140">
    <property type="entry name" value="Bifunc_inhib/LTP/seed_store"/>
</dbReference>
<dbReference type="GO" id="GO:0008289">
    <property type="term" value="F:lipid binding"/>
    <property type="evidence" value="ECO:0007669"/>
    <property type="project" value="UniProtKB-KW"/>
</dbReference>
<keyword evidence="3" id="KW-0446">Lipid-binding</keyword>
<dbReference type="InterPro" id="IPR000528">
    <property type="entry name" value="Plant_nsLTP"/>
</dbReference>
<feature type="signal peptide" evidence="4">
    <location>
        <begin position="1"/>
        <end position="24"/>
    </location>
</feature>
<accession>A0AAV0QPQ1</accession>
<comment type="function">
    <text evidence="3">Plant non-specific lipid-transfer proteins transfer phospholipids as well as galactolipids across membranes. May play a role in wax or cutin deposition in the cell walls of expanding epidermal cells and certain secretory tissues.</text>
</comment>
<evidence type="ECO:0000313" key="7">
    <source>
        <dbReference type="Proteomes" id="UP001154282"/>
    </source>
</evidence>
<dbReference type="Proteomes" id="UP001154282">
    <property type="component" value="Unassembled WGS sequence"/>
</dbReference>
<dbReference type="InterPro" id="IPR036312">
    <property type="entry name" value="Bifun_inhib/LTP/seed_sf"/>
</dbReference>
<comment type="caution">
    <text evidence="6">The sequence shown here is derived from an EMBL/GenBank/DDBJ whole genome shotgun (WGS) entry which is preliminary data.</text>
</comment>
<dbReference type="CDD" id="cd01960">
    <property type="entry name" value="nsLTP1"/>
    <property type="match status" value="1"/>
</dbReference>
<dbReference type="PRINTS" id="PR00382">
    <property type="entry name" value="LIPIDTRNSFER"/>
</dbReference>
<evidence type="ECO:0000256" key="3">
    <source>
        <dbReference type="RuleBase" id="RU000628"/>
    </source>
</evidence>
<keyword evidence="3" id="KW-0813">Transport</keyword>
<dbReference type="EMBL" id="CAMGYJ010000009">
    <property type="protein sequence ID" value="CAI0546027.1"/>
    <property type="molecule type" value="Genomic_DNA"/>
</dbReference>
<dbReference type="PANTHER" id="PTHR33076">
    <property type="entry name" value="NON-SPECIFIC LIPID-TRANSFER PROTEIN 2-RELATED"/>
    <property type="match status" value="1"/>
</dbReference>
<organism evidence="6 7">
    <name type="scientific">Linum tenue</name>
    <dbReference type="NCBI Taxonomy" id="586396"/>
    <lineage>
        <taxon>Eukaryota</taxon>
        <taxon>Viridiplantae</taxon>
        <taxon>Streptophyta</taxon>
        <taxon>Embryophyta</taxon>
        <taxon>Tracheophyta</taxon>
        <taxon>Spermatophyta</taxon>
        <taxon>Magnoliopsida</taxon>
        <taxon>eudicotyledons</taxon>
        <taxon>Gunneridae</taxon>
        <taxon>Pentapetalae</taxon>
        <taxon>rosids</taxon>
        <taxon>fabids</taxon>
        <taxon>Malpighiales</taxon>
        <taxon>Linaceae</taxon>
        <taxon>Linum</taxon>
    </lineage>
</organism>
<gene>
    <name evidence="6" type="ORF">LITE_LOCUS43793</name>
</gene>
<keyword evidence="7" id="KW-1185">Reference proteome</keyword>
<evidence type="ECO:0000259" key="5">
    <source>
        <dbReference type="SMART" id="SM00499"/>
    </source>
</evidence>
<evidence type="ECO:0000256" key="1">
    <source>
        <dbReference type="ARBA" id="ARBA00009748"/>
    </source>
</evidence>
<evidence type="ECO:0000256" key="4">
    <source>
        <dbReference type="SAM" id="SignalP"/>
    </source>
</evidence>
<evidence type="ECO:0000313" key="6">
    <source>
        <dbReference type="EMBL" id="CAI0546027.1"/>
    </source>
</evidence>
<sequence length="133" mass="14190">MKNLALPVLFLLSFLFVVANVSEAAGITCPTVTSKAVPCAGFATGHAPSPAPACCAGLKQLAGMVRTLDDKKAICRCLKATSKSMGVKDQFLSRIPSACKINVGFTVSVNTNCETSVIPYEKIYKIRIMFSFH</sequence>
<evidence type="ECO:0000256" key="2">
    <source>
        <dbReference type="ARBA" id="ARBA00023157"/>
    </source>
</evidence>
<dbReference type="SMART" id="SM00499">
    <property type="entry name" value="AAI"/>
    <property type="match status" value="1"/>
</dbReference>
<keyword evidence="2" id="KW-1015">Disulfide bond</keyword>
<keyword evidence="4" id="KW-0732">Signal</keyword>
<dbReference type="Pfam" id="PF00234">
    <property type="entry name" value="Tryp_alpha_amyl"/>
    <property type="match status" value="1"/>
</dbReference>
<dbReference type="AlphaFoldDB" id="A0AAV0QPQ1"/>
<reference evidence="6" key="1">
    <citation type="submission" date="2022-08" db="EMBL/GenBank/DDBJ databases">
        <authorList>
            <person name="Gutierrez-Valencia J."/>
        </authorList>
    </citation>
    <scope>NUCLEOTIDE SEQUENCE</scope>
</reference>
<protein>
    <recommendedName>
        <fullName evidence="3">Non-specific lipid-transfer protein</fullName>
    </recommendedName>
</protein>
<dbReference type="Gene3D" id="1.10.110.10">
    <property type="entry name" value="Plant lipid-transfer and hydrophobic proteins"/>
    <property type="match status" value="1"/>
</dbReference>
<dbReference type="SUPFAM" id="SSF47699">
    <property type="entry name" value="Bifunctional inhibitor/lipid-transfer protein/seed storage 2S albumin"/>
    <property type="match status" value="1"/>
</dbReference>
<comment type="similarity">
    <text evidence="1 3">Belongs to the plant LTP family.</text>
</comment>
<feature type="chain" id="PRO_5043684565" description="Non-specific lipid-transfer protein" evidence="4">
    <location>
        <begin position="25"/>
        <end position="133"/>
    </location>
</feature>